<dbReference type="EMBL" id="JALLPB020000795">
    <property type="protein sequence ID" value="KAL3806500.1"/>
    <property type="molecule type" value="Genomic_DNA"/>
</dbReference>
<name>A0ABD3R0T6_9STRA</name>
<gene>
    <name evidence="1" type="ORF">ACHAXA_002809</name>
</gene>
<comment type="caution">
    <text evidence="1">The sequence shown here is derived from an EMBL/GenBank/DDBJ whole genome shotgun (WGS) entry which is preliminary data.</text>
</comment>
<organism evidence="1 2">
    <name type="scientific">Cyclostephanos tholiformis</name>
    <dbReference type="NCBI Taxonomy" id="382380"/>
    <lineage>
        <taxon>Eukaryota</taxon>
        <taxon>Sar</taxon>
        <taxon>Stramenopiles</taxon>
        <taxon>Ochrophyta</taxon>
        <taxon>Bacillariophyta</taxon>
        <taxon>Coscinodiscophyceae</taxon>
        <taxon>Thalassiosirophycidae</taxon>
        <taxon>Stephanodiscales</taxon>
        <taxon>Stephanodiscaceae</taxon>
        <taxon>Cyclostephanos</taxon>
    </lineage>
</organism>
<reference evidence="1 2" key="1">
    <citation type="submission" date="2024-10" db="EMBL/GenBank/DDBJ databases">
        <title>Updated reference genomes for cyclostephanoid diatoms.</title>
        <authorList>
            <person name="Roberts W.R."/>
            <person name="Alverson A.J."/>
        </authorList>
    </citation>
    <scope>NUCLEOTIDE SEQUENCE [LARGE SCALE GENOMIC DNA]</scope>
    <source>
        <strain evidence="1 2">AJA228-03</strain>
    </source>
</reference>
<keyword evidence="2" id="KW-1185">Reference proteome</keyword>
<sequence length="472" mass="54379">MWIAAGLTTFDDVSVQYRNLLQAESWCENSMALLSGVDIEDVKENHDEDVTQAKRTMALVEVRFGMFLLDIYVHGYVLDIDGNLHQDQILIPEYDAMMHNFEGGQRSEPREGPREGQKRFLELTEVKISRGLTLYTELARKQGDAKEYRRDIADSRHFIGVTYTYQLRWRDAADELEISVSLYDQLFDEYRESRLDVDSLQVVSNLLQTTQTLWGAYFYIPGKTEDAKKVFHKHLAYQRYYERRVPLDQPLDDEDEDEDSFYTYTQNSGAKVQEELLKYYQMKLNEYLQLLSEYPSDGSYYDLDIGFDSADDVSSLIKHDRVYEGSIRSAIGALLLANNDVRWAITELQLSVDLLREGLREYVAYDENGQVIDYSVEQDLANSLLNLSYAQKELKQWNSAMQSFSEAMDIREAEGILDGGGMVEHSSKDTDSSIGEVLPSFGKEQHGVKDKDYSNIVLKSYYVMDNTTSLDN</sequence>
<evidence type="ECO:0008006" key="3">
    <source>
        <dbReference type="Google" id="ProtNLM"/>
    </source>
</evidence>
<protein>
    <recommendedName>
        <fullName evidence="3">KIF-binding protein</fullName>
    </recommendedName>
</protein>
<proteinExistence type="predicted"/>
<dbReference type="AlphaFoldDB" id="A0ABD3R0T6"/>
<evidence type="ECO:0000313" key="1">
    <source>
        <dbReference type="EMBL" id="KAL3806500.1"/>
    </source>
</evidence>
<dbReference type="Proteomes" id="UP001530377">
    <property type="component" value="Unassembled WGS sequence"/>
</dbReference>
<accession>A0ABD3R0T6</accession>
<evidence type="ECO:0000313" key="2">
    <source>
        <dbReference type="Proteomes" id="UP001530377"/>
    </source>
</evidence>